<sequence length="91" mass="10238">MLLRAESRSGCYVKGRELTLFNWKYSDSAVTIDSVTRDSRTADGTVGTVEVVSTRFGTTTMNTADTLDVERRYRKKGSKRTKEAEASMEFN</sequence>
<accession>A0A3P8DAV4</accession>
<organism evidence="2 3">
    <name type="scientific">Heligmosomoides polygyrus</name>
    <name type="common">Parasitic roundworm</name>
    <dbReference type="NCBI Taxonomy" id="6339"/>
    <lineage>
        <taxon>Eukaryota</taxon>
        <taxon>Metazoa</taxon>
        <taxon>Ecdysozoa</taxon>
        <taxon>Nematoda</taxon>
        <taxon>Chromadorea</taxon>
        <taxon>Rhabditida</taxon>
        <taxon>Rhabditina</taxon>
        <taxon>Rhabditomorpha</taxon>
        <taxon>Strongyloidea</taxon>
        <taxon>Heligmosomidae</taxon>
        <taxon>Heligmosomoides</taxon>
    </lineage>
</organism>
<evidence type="ECO:0000313" key="3">
    <source>
        <dbReference type="WBParaSite" id="HPBE_0002377601-mRNA-1"/>
    </source>
</evidence>
<gene>
    <name evidence="1" type="ORF">HPBE_LOCUS23775</name>
</gene>
<dbReference type="OrthoDB" id="5841676at2759"/>
<reference evidence="1 2" key="1">
    <citation type="submission" date="2018-11" db="EMBL/GenBank/DDBJ databases">
        <authorList>
            <consortium name="Pathogen Informatics"/>
        </authorList>
    </citation>
    <scope>NUCLEOTIDE SEQUENCE [LARGE SCALE GENOMIC DNA]</scope>
</reference>
<proteinExistence type="predicted"/>
<keyword evidence="2" id="KW-1185">Reference proteome</keyword>
<protein>
    <submittedName>
        <fullName evidence="3">Transposase</fullName>
    </submittedName>
</protein>
<dbReference type="EMBL" id="UZAH01035471">
    <property type="protein sequence ID" value="VDP40911.1"/>
    <property type="molecule type" value="Genomic_DNA"/>
</dbReference>
<dbReference type="Proteomes" id="UP000050761">
    <property type="component" value="Unassembled WGS sequence"/>
</dbReference>
<name>A0A183GM56_HELPZ</name>
<evidence type="ECO:0000313" key="1">
    <source>
        <dbReference type="EMBL" id="VDP40911.1"/>
    </source>
</evidence>
<evidence type="ECO:0000313" key="2">
    <source>
        <dbReference type="Proteomes" id="UP000050761"/>
    </source>
</evidence>
<reference evidence="3" key="2">
    <citation type="submission" date="2019-09" db="UniProtKB">
        <authorList>
            <consortium name="WormBaseParasite"/>
        </authorList>
    </citation>
    <scope>IDENTIFICATION</scope>
</reference>
<dbReference type="WBParaSite" id="HPBE_0002377601-mRNA-1">
    <property type="protein sequence ID" value="HPBE_0002377601-mRNA-1"/>
    <property type="gene ID" value="HPBE_0002377601"/>
</dbReference>
<dbReference type="AlphaFoldDB" id="A0A183GM56"/>
<accession>A0A183GM56</accession>